<dbReference type="STRING" id="46245.A0A0R3NVY2"/>
<organism evidence="2">
    <name type="scientific">Drosophila pseudoobscura pseudoobscura</name>
    <name type="common">Fruit fly</name>
    <dbReference type="NCBI Taxonomy" id="46245"/>
    <lineage>
        <taxon>Eukaryota</taxon>
        <taxon>Metazoa</taxon>
        <taxon>Ecdysozoa</taxon>
        <taxon>Arthropoda</taxon>
        <taxon>Hexapoda</taxon>
        <taxon>Insecta</taxon>
        <taxon>Pterygota</taxon>
        <taxon>Neoptera</taxon>
        <taxon>Endopterygota</taxon>
        <taxon>Diptera</taxon>
        <taxon>Brachycera</taxon>
        <taxon>Muscomorpha</taxon>
        <taxon>Ephydroidea</taxon>
        <taxon>Drosophilidae</taxon>
        <taxon>Drosophila</taxon>
        <taxon>Sophophora</taxon>
    </lineage>
</organism>
<proteinExistence type="predicted"/>
<feature type="domain" description="DUF4780" evidence="1">
    <location>
        <begin position="7"/>
        <end position="90"/>
    </location>
</feature>
<reference evidence="2" key="4">
    <citation type="submission" date="2015-11" db="EMBL/GenBank/DDBJ databases">
        <authorList>
            <consortium name="FlyBase"/>
        </authorList>
    </citation>
    <scope>NUCLEOTIDE SEQUENCE</scope>
    <source>
        <strain evidence="2">MV2-25</strain>
    </source>
</reference>
<evidence type="ECO:0000259" key="1">
    <source>
        <dbReference type="Pfam" id="PF16012"/>
    </source>
</evidence>
<reference evidence="2" key="3">
    <citation type="journal article" date="2012" name="PLoS ONE">
        <title>Mind the gap: upgrading genomes with Pacific Biosciences RS long-read sequencing technology.</title>
        <authorList>
            <person name="English A.C."/>
            <person name="Richards S."/>
            <person name="Han Y."/>
            <person name="Wang M."/>
            <person name="Vee V."/>
            <person name="Qu J."/>
            <person name="Qin X."/>
            <person name="Muzny D.M."/>
            <person name="Reid J.G."/>
            <person name="Worley K.C."/>
            <person name="Gibbs R.A."/>
        </authorList>
    </citation>
    <scope>NUCLEOTIDE SEQUENCE</scope>
    <source>
        <strain evidence="2">MV2-25</strain>
    </source>
</reference>
<dbReference type="InterPro" id="IPR031961">
    <property type="entry name" value="DUF4780"/>
</dbReference>
<name>A0A0R3NVY2_DROPS</name>
<accession>A0A0R3NVY2</accession>
<protein>
    <submittedName>
        <fullName evidence="2">Uncharacterized protein, isoform A</fullName>
    </submittedName>
</protein>
<gene>
    <name evidence="2" type="primary">Dpse\GA32812</name>
    <name evidence="2" type="ORF">Dpse_GA32812</name>
</gene>
<reference evidence="2" key="2">
    <citation type="journal article" date="2007" name="Nature">
        <title>Evolution of genes and genomes on the Drosophila phylogeny.</title>
        <authorList>
            <consortium name="Drosophila 12 Genomes Consortium"/>
            <person name="Clark A.G."/>
            <person name="Eisen M.B."/>
            <person name="Smith D.R."/>
            <person name="Bergman C.M."/>
            <person name="Oliver B."/>
            <person name="Markow T.A."/>
            <person name="Kaufman T.C."/>
            <person name="Kellis M."/>
            <person name="Gelbart W."/>
            <person name="Iyer V.N."/>
            <person name="Pollard D.A."/>
            <person name="Sackton T.B."/>
            <person name="Larracuente A.M."/>
            <person name="Singh N.D."/>
            <person name="Abad J.P."/>
            <person name="Abt D.N."/>
            <person name="Adryan B."/>
            <person name="Aguade M."/>
            <person name="Akashi H."/>
            <person name="Anderson W.W."/>
            <person name="Aquadro C.F."/>
            <person name="Ardell D.H."/>
            <person name="Arguello R."/>
            <person name="Artieri C.G."/>
            <person name="Barbash D.A."/>
            <person name="Barker D."/>
            <person name="Barsanti P."/>
            <person name="Batterham P."/>
            <person name="Batzoglou S."/>
            <person name="Begun D."/>
            <person name="Bhutkar A."/>
            <person name="Blanco E."/>
            <person name="Bosak S.A."/>
            <person name="Bradley R.K."/>
            <person name="Brand A.D."/>
            <person name="Brent M.R."/>
            <person name="Brooks A.N."/>
            <person name="Brown R.H."/>
            <person name="Butlin R.K."/>
            <person name="Caggese C."/>
            <person name="Calvi B.R."/>
            <person name="Bernardo de Carvalho A."/>
            <person name="Caspi A."/>
            <person name="Castrezana S."/>
            <person name="Celniker S.E."/>
            <person name="Chang J.L."/>
            <person name="Chapple C."/>
            <person name="Chatterji S."/>
            <person name="Chinwalla A."/>
            <person name="Civetta A."/>
            <person name="Clifton S.W."/>
            <person name="Comeron J.M."/>
            <person name="Costello J.C."/>
            <person name="Coyne J.A."/>
            <person name="Daub J."/>
            <person name="David R.G."/>
            <person name="Delcher A.L."/>
            <person name="Delehaunty K."/>
            <person name="Do C.B."/>
            <person name="Ebling H."/>
            <person name="Edwards K."/>
            <person name="Eickbush T."/>
            <person name="Evans J.D."/>
            <person name="Filipski A."/>
            <person name="Findeiss S."/>
            <person name="Freyhult E."/>
            <person name="Fulton L."/>
            <person name="Fulton R."/>
            <person name="Garcia A.C."/>
            <person name="Gardiner A."/>
            <person name="Garfield D.A."/>
            <person name="Garvin B.E."/>
            <person name="Gibson G."/>
            <person name="Gilbert D."/>
            <person name="Gnerre S."/>
            <person name="Godfrey J."/>
            <person name="Good R."/>
            <person name="Gotea V."/>
            <person name="Gravely B."/>
            <person name="Greenberg A.J."/>
            <person name="Griffiths-Jones S."/>
            <person name="Gross S."/>
            <person name="Guigo R."/>
            <person name="Gustafson E.A."/>
            <person name="Haerty W."/>
            <person name="Hahn M.W."/>
            <person name="Halligan D.L."/>
            <person name="Halpern A.L."/>
            <person name="Halter G.M."/>
            <person name="Han M.V."/>
            <person name="Heger A."/>
            <person name="Hillier L."/>
            <person name="Hinrichs A.S."/>
            <person name="Holmes I."/>
            <person name="Hoskins R.A."/>
            <person name="Hubisz M.J."/>
            <person name="Hultmark D."/>
            <person name="Huntley M.A."/>
            <person name="Jaffe D.B."/>
            <person name="Jagadeeshan S."/>
            <person name="Jeck W.R."/>
            <person name="Johnson J."/>
            <person name="Jones C.D."/>
            <person name="Jordan W.C."/>
            <person name="Karpen G.H."/>
            <person name="Kataoka E."/>
            <person name="Keightley P.D."/>
            <person name="Kheradpour P."/>
            <person name="Kirkness E.F."/>
            <person name="Koerich L.B."/>
            <person name="Kristiansen K."/>
            <person name="Kudrna D."/>
            <person name="Kulathinal R.J."/>
            <person name="Kumar S."/>
            <person name="Kwok R."/>
            <person name="Lander E."/>
            <person name="Langley C.H."/>
            <person name="Lapoint R."/>
            <person name="Lazzaro B.P."/>
            <person name="Lee S.J."/>
            <person name="Levesque L."/>
            <person name="Li R."/>
            <person name="Lin C.F."/>
            <person name="Lin M.F."/>
            <person name="Lindblad-Toh K."/>
            <person name="Llopart A."/>
            <person name="Long M."/>
            <person name="Low L."/>
            <person name="Lozovsky E."/>
            <person name="Lu J."/>
            <person name="Luo M."/>
            <person name="Machado C.A."/>
            <person name="Makalowski W."/>
            <person name="Marzo M."/>
            <person name="Matsuda M."/>
            <person name="Matzkin L."/>
            <person name="McAllister B."/>
            <person name="McBride C.S."/>
            <person name="McKernan B."/>
            <person name="McKernan K."/>
            <person name="Mendez-Lago M."/>
            <person name="Minx P."/>
            <person name="Mollenhauer M.U."/>
            <person name="Montooth K."/>
            <person name="Mount S.M."/>
            <person name="Mu X."/>
            <person name="Myers E."/>
            <person name="Negre B."/>
            <person name="Newfeld S."/>
            <person name="Nielsen R."/>
            <person name="Noor M.A."/>
            <person name="O'Grady P."/>
            <person name="Pachter L."/>
            <person name="Papaceit M."/>
            <person name="Parisi M.J."/>
            <person name="Parisi M."/>
            <person name="Parts L."/>
            <person name="Pedersen J.S."/>
            <person name="Pesole G."/>
            <person name="Phillippy A.M."/>
            <person name="Ponting C.P."/>
            <person name="Pop M."/>
            <person name="Porcelli D."/>
            <person name="Powell J.R."/>
            <person name="Prohaska S."/>
            <person name="Pruitt K."/>
            <person name="Puig M."/>
            <person name="Quesneville H."/>
            <person name="Ram K.R."/>
            <person name="Rand D."/>
            <person name="Rasmussen M.D."/>
            <person name="Reed L.K."/>
            <person name="Reenan R."/>
            <person name="Reily A."/>
            <person name="Remington K.A."/>
            <person name="Rieger T.T."/>
            <person name="Ritchie M.G."/>
            <person name="Robin C."/>
            <person name="Rogers Y.H."/>
            <person name="Rohde C."/>
            <person name="Rozas J."/>
            <person name="Rubenfield M.J."/>
            <person name="Ruiz A."/>
            <person name="Russo S."/>
            <person name="Salzberg S.L."/>
            <person name="Sanchez-Gracia A."/>
            <person name="Saranga D.J."/>
            <person name="Sato H."/>
            <person name="Schaeffer S.W."/>
            <person name="Schatz M.C."/>
            <person name="Schlenke T."/>
            <person name="Schwartz R."/>
            <person name="Segarra C."/>
            <person name="Singh R.S."/>
            <person name="Sirot L."/>
            <person name="Sirota M."/>
            <person name="Sisneros N.B."/>
            <person name="Smith C.D."/>
            <person name="Smith T.F."/>
            <person name="Spieth J."/>
            <person name="Stage D.E."/>
            <person name="Stark A."/>
            <person name="Stephan W."/>
            <person name="Strausberg R.L."/>
            <person name="Strempel S."/>
            <person name="Sturgill D."/>
            <person name="Sutton G."/>
            <person name="Sutton G.G."/>
            <person name="Tao W."/>
            <person name="Teichmann S."/>
            <person name="Tobari Y.N."/>
            <person name="Tomimura Y."/>
            <person name="Tsolas J.M."/>
            <person name="Valente V.L."/>
            <person name="Venter E."/>
            <person name="Venter J.C."/>
            <person name="Vicario S."/>
            <person name="Vieira F.G."/>
            <person name="Vilella A.J."/>
            <person name="Villasante A."/>
            <person name="Walenz B."/>
            <person name="Wang J."/>
            <person name="Wasserman M."/>
            <person name="Watts T."/>
            <person name="Wilson D."/>
            <person name="Wilson R.K."/>
            <person name="Wing R.A."/>
            <person name="Wolfner M.F."/>
            <person name="Wong A."/>
            <person name="Wong G.K."/>
            <person name="Wu C.I."/>
            <person name="Wu G."/>
            <person name="Yamamoto D."/>
            <person name="Yang H.P."/>
            <person name="Yang S.P."/>
            <person name="Yorke J.A."/>
            <person name="Yoshida K."/>
            <person name="Zdobnov E."/>
            <person name="Zhang P."/>
            <person name="Zhang Y."/>
            <person name="Zimin A.V."/>
            <person name="Baldwin J."/>
            <person name="Abdouelleil A."/>
            <person name="Abdulkadir J."/>
            <person name="Abebe A."/>
            <person name="Abera B."/>
            <person name="Abreu J."/>
            <person name="Acer S.C."/>
            <person name="Aftuck L."/>
            <person name="Alexander A."/>
            <person name="An P."/>
            <person name="Anderson E."/>
            <person name="Anderson S."/>
            <person name="Arachi H."/>
            <person name="Azer M."/>
            <person name="Bachantsang P."/>
            <person name="Barry A."/>
            <person name="Bayul T."/>
            <person name="Berlin A."/>
            <person name="Bessette D."/>
            <person name="Bloom T."/>
            <person name="Blye J."/>
            <person name="Boguslavskiy L."/>
            <person name="Bonnet C."/>
            <person name="Boukhgalter B."/>
            <person name="Bourzgui I."/>
            <person name="Brown A."/>
            <person name="Cahill P."/>
            <person name="Channer S."/>
            <person name="Cheshatsang Y."/>
            <person name="Chuda L."/>
            <person name="Citroen M."/>
            <person name="Collymore A."/>
            <person name="Cooke P."/>
            <person name="Costello M."/>
            <person name="D'Aco K."/>
            <person name="Daza R."/>
            <person name="De Haan G."/>
            <person name="DeGray S."/>
            <person name="DeMaso C."/>
            <person name="Dhargay N."/>
            <person name="Dooley K."/>
            <person name="Dooley E."/>
            <person name="Doricent M."/>
            <person name="Dorje P."/>
            <person name="Dorjee K."/>
            <person name="Dupes A."/>
            <person name="Elong R."/>
            <person name="Falk J."/>
            <person name="Farina A."/>
            <person name="Faro S."/>
            <person name="Ferguson D."/>
            <person name="Fisher S."/>
            <person name="Foley C.D."/>
            <person name="Franke A."/>
            <person name="Friedrich D."/>
            <person name="Gadbois L."/>
            <person name="Gearin G."/>
            <person name="Gearin C.R."/>
            <person name="Giannoukos G."/>
            <person name="Goode T."/>
            <person name="Graham J."/>
            <person name="Grandbois E."/>
            <person name="Grewal S."/>
            <person name="Gyaltsen K."/>
            <person name="Hafez N."/>
            <person name="Hagos B."/>
            <person name="Hall J."/>
            <person name="Henson C."/>
            <person name="Hollinger A."/>
            <person name="Honan T."/>
            <person name="Huard M.D."/>
            <person name="Hughes L."/>
            <person name="Hurhula B."/>
            <person name="Husby M.E."/>
            <person name="Kamat A."/>
            <person name="Kanga B."/>
            <person name="Kashin S."/>
            <person name="Khazanovich D."/>
            <person name="Kisner P."/>
            <person name="Lance K."/>
            <person name="Lara M."/>
            <person name="Lee W."/>
            <person name="Lennon N."/>
            <person name="Letendre F."/>
            <person name="LeVine R."/>
            <person name="Lipovsky A."/>
            <person name="Liu X."/>
            <person name="Liu J."/>
            <person name="Liu S."/>
            <person name="Lokyitsang T."/>
            <person name="Lokyitsang Y."/>
            <person name="Lubonja R."/>
            <person name="Lui A."/>
            <person name="MacDonald P."/>
            <person name="Magnisalis V."/>
            <person name="Maru K."/>
            <person name="Matthews C."/>
            <person name="McCusker W."/>
            <person name="McDonough S."/>
            <person name="Mehta T."/>
            <person name="Meldrim J."/>
            <person name="Meneus L."/>
            <person name="Mihai O."/>
            <person name="Mihalev A."/>
            <person name="Mihova T."/>
            <person name="Mittelman R."/>
            <person name="Mlenga V."/>
            <person name="Montmayeur A."/>
            <person name="Mulrain L."/>
            <person name="Navidi A."/>
            <person name="Naylor J."/>
            <person name="Negash T."/>
            <person name="Nguyen T."/>
            <person name="Nguyen N."/>
            <person name="Nicol R."/>
            <person name="Norbu C."/>
            <person name="Norbu N."/>
            <person name="Novod N."/>
            <person name="O'Neill B."/>
            <person name="Osman S."/>
            <person name="Markiewicz E."/>
            <person name="Oyono O.L."/>
            <person name="Patti C."/>
            <person name="Phunkhang P."/>
            <person name="Pierre F."/>
            <person name="Priest M."/>
            <person name="Raghuraman S."/>
            <person name="Rege F."/>
            <person name="Reyes R."/>
            <person name="Rise C."/>
            <person name="Rogov P."/>
            <person name="Ross K."/>
            <person name="Ryan E."/>
            <person name="Settipalli S."/>
            <person name="Shea T."/>
            <person name="Sherpa N."/>
            <person name="Shi L."/>
            <person name="Shih D."/>
            <person name="Sparrow T."/>
            <person name="Spaulding J."/>
            <person name="Stalker J."/>
            <person name="Stange-Thomann N."/>
            <person name="Stavropoulos S."/>
            <person name="Stone C."/>
            <person name="Strader C."/>
            <person name="Tesfaye S."/>
            <person name="Thomson T."/>
            <person name="Thoulutsang Y."/>
            <person name="Thoulutsang D."/>
            <person name="Topham K."/>
            <person name="Topping I."/>
            <person name="Tsamla T."/>
            <person name="Vassiliev H."/>
            <person name="Vo A."/>
            <person name="Wangchuk T."/>
            <person name="Wangdi T."/>
            <person name="Weiand M."/>
            <person name="Wilkinson J."/>
            <person name="Wilson A."/>
            <person name="Yadav S."/>
            <person name="Young G."/>
            <person name="Yu Q."/>
            <person name="Zembek L."/>
            <person name="Zhong D."/>
            <person name="Zimmer A."/>
            <person name="Zwirko Z."/>
            <person name="Jaffe D.B."/>
            <person name="Alvarez P."/>
            <person name="Brockman W."/>
            <person name="Butler J."/>
            <person name="Chin C."/>
            <person name="Gnerre S."/>
            <person name="Grabherr M."/>
            <person name="Kleber M."/>
            <person name="Mauceli E."/>
            <person name="MacCallum I."/>
        </authorList>
    </citation>
    <scope>NUCLEOTIDE SEQUENCE [LARGE SCALE GENOMIC DNA]</scope>
    <source>
        <strain evidence="2">MV2-25</strain>
    </source>
</reference>
<sequence>MGRDPSAPMPTFYGAGWLNGVNILKCNDDPTRQWPVEKVPQLEALWEGAKQEAVDRELIPSIPKAKVLFPIALQGERALKLLQRQNPGVLESEEKPLMEASCYMAHDRPAPQDELGSLVTEAGPKNHQLIISTDSNAHQNVWGSPDIKVC</sequence>
<dbReference type="AlphaFoldDB" id="A0A0R3NVY2"/>
<reference evidence="2" key="1">
    <citation type="journal article" date="2005" name="Genome Res.">
        <title>Comparative genome sequencing of Drosophila pseudoobscura: chromosomal, gene, and cis-element evolution.</title>
        <authorList>
            <person name="Richards S."/>
            <person name="Liu Y."/>
            <person name="Bettencourt B.R."/>
            <person name="Hradecky P."/>
            <person name="Letovsky S."/>
            <person name="Nielsen R."/>
            <person name="Thornton K."/>
            <person name="Hubisz M.J."/>
            <person name="Chen R."/>
            <person name="Meisel R.P."/>
            <person name="Couronne O."/>
            <person name="Hua S."/>
            <person name="Smith M.A."/>
            <person name="Zhang P."/>
            <person name="Liu J."/>
            <person name="Bussemaker H.J."/>
            <person name="van Batenburg M.F."/>
            <person name="Howells S.L."/>
            <person name="Scherer S.E."/>
            <person name="Sodergren E."/>
            <person name="Matthews B.B."/>
            <person name="Crosby M.A."/>
            <person name="Schroeder A.J."/>
            <person name="Ortiz-Barrientos D."/>
            <person name="Rives C.M."/>
            <person name="Metzker M.L."/>
            <person name="Muzny D.M."/>
            <person name="Scott G."/>
            <person name="Steffen D."/>
            <person name="Wheeler D.A."/>
            <person name="Worley K.C."/>
            <person name="Havlak P."/>
            <person name="Durbin K.J."/>
            <person name="Egan A."/>
            <person name="Gill R."/>
            <person name="Hume J."/>
            <person name="Morgan M.B."/>
            <person name="Miner G."/>
            <person name="Hamilton C."/>
            <person name="Huang Y."/>
            <person name="Waldron L."/>
            <person name="Verduzco D."/>
            <person name="Clerc-Blankenburg K.P."/>
            <person name="Dubchak I."/>
            <person name="Noor M.A."/>
            <person name="Anderson W."/>
            <person name="White K.P."/>
            <person name="Clark A.G."/>
            <person name="Schaeffer S.W."/>
            <person name="Gelbart W."/>
            <person name="Weinstock G.M."/>
            <person name="Gibbs R.A."/>
        </authorList>
    </citation>
    <scope>NUCLEOTIDE SEQUENCE [LARGE SCALE GENOMIC DNA]</scope>
    <source>
        <strain evidence="2">MV2-25</strain>
    </source>
</reference>
<dbReference type="Bgee" id="FBgn0273219">
    <property type="expression patterns" value="Expressed in insect adult head"/>
</dbReference>
<evidence type="ECO:0000313" key="2">
    <source>
        <dbReference type="EMBL" id="KRT05294.1"/>
    </source>
</evidence>
<dbReference type="Pfam" id="PF16012">
    <property type="entry name" value="DUF4780"/>
    <property type="match status" value="1"/>
</dbReference>
<dbReference type="EMBL" id="CH475782">
    <property type="protein sequence ID" value="KRT05294.1"/>
    <property type="molecule type" value="Genomic_DNA"/>
</dbReference>